<gene>
    <name evidence="1" type="ORF">BS50DRAFT_7165</name>
</gene>
<accession>A0A2T2P8V3</accession>
<dbReference type="EMBL" id="KZ678128">
    <property type="protein sequence ID" value="PSN74079.1"/>
    <property type="molecule type" value="Genomic_DNA"/>
</dbReference>
<dbReference type="AlphaFoldDB" id="A0A2T2P8V3"/>
<keyword evidence="2" id="KW-1185">Reference proteome</keyword>
<evidence type="ECO:0000313" key="1">
    <source>
        <dbReference type="EMBL" id="PSN74079.1"/>
    </source>
</evidence>
<evidence type="ECO:0000313" key="2">
    <source>
        <dbReference type="Proteomes" id="UP000240883"/>
    </source>
</evidence>
<name>A0A2T2P8V3_CORCC</name>
<organism evidence="1 2">
    <name type="scientific">Corynespora cassiicola Philippines</name>
    <dbReference type="NCBI Taxonomy" id="1448308"/>
    <lineage>
        <taxon>Eukaryota</taxon>
        <taxon>Fungi</taxon>
        <taxon>Dikarya</taxon>
        <taxon>Ascomycota</taxon>
        <taxon>Pezizomycotina</taxon>
        <taxon>Dothideomycetes</taxon>
        <taxon>Pleosporomycetidae</taxon>
        <taxon>Pleosporales</taxon>
        <taxon>Corynesporascaceae</taxon>
        <taxon>Corynespora</taxon>
    </lineage>
</organism>
<sequence>MPPLRLKHISQPRWELTVLLPLLPLAFTLLSRLFVRLFHIEALFATTGSAPIYQSTAAHYASRGNRFFARGGCPRRTNTPSDPGTAICPRTPGLPRDNVGAFHSLASLPCTVHWGTLLHSSEREIIPLRLLDQHFPQHSVHLAIFSVGRTHHSSTVPSLAVAFPPSPWYPNCQCRQETCPHQRTQRTQRTQAQDTFWFGAWLGASLHARHQRTIMATRGTEGPVCRP</sequence>
<dbReference type="Proteomes" id="UP000240883">
    <property type="component" value="Unassembled WGS sequence"/>
</dbReference>
<protein>
    <submittedName>
        <fullName evidence="1">Uncharacterized protein</fullName>
    </submittedName>
</protein>
<proteinExistence type="predicted"/>
<reference evidence="1 2" key="1">
    <citation type="journal article" date="2018" name="Front. Microbiol.">
        <title>Genome-Wide Analysis of Corynespora cassiicola Leaf Fall Disease Putative Effectors.</title>
        <authorList>
            <person name="Lopez D."/>
            <person name="Ribeiro S."/>
            <person name="Label P."/>
            <person name="Fumanal B."/>
            <person name="Venisse J.S."/>
            <person name="Kohler A."/>
            <person name="de Oliveira R.R."/>
            <person name="Labutti K."/>
            <person name="Lipzen A."/>
            <person name="Lail K."/>
            <person name="Bauer D."/>
            <person name="Ohm R.A."/>
            <person name="Barry K.W."/>
            <person name="Spatafora J."/>
            <person name="Grigoriev I.V."/>
            <person name="Martin F.M."/>
            <person name="Pujade-Renaud V."/>
        </authorList>
    </citation>
    <scope>NUCLEOTIDE SEQUENCE [LARGE SCALE GENOMIC DNA]</scope>
    <source>
        <strain evidence="1 2">Philippines</strain>
    </source>
</reference>